<dbReference type="GeneID" id="106458911"/>
<keyword evidence="5" id="KW-1185">Reference proteome</keyword>
<comment type="caution">
    <text evidence="2">Lacks conserved residue(s) required for the propagation of feature annotation.</text>
</comment>
<feature type="region of interest" description="Disordered" evidence="3">
    <location>
        <begin position="220"/>
        <end position="276"/>
    </location>
</feature>
<dbReference type="InterPro" id="IPR009030">
    <property type="entry name" value="Growth_fac_rcpt_cys_sf"/>
</dbReference>
<dbReference type="InterPro" id="IPR000742">
    <property type="entry name" value="EGF"/>
</dbReference>
<dbReference type="InterPro" id="IPR002049">
    <property type="entry name" value="LE_dom"/>
</dbReference>
<evidence type="ECO:0000256" key="1">
    <source>
        <dbReference type="ARBA" id="ARBA00005897"/>
    </source>
</evidence>
<reference evidence="6" key="1">
    <citation type="submission" date="2025-08" db="UniProtKB">
        <authorList>
            <consortium name="RefSeq"/>
        </authorList>
    </citation>
    <scope>IDENTIFICATION</scope>
    <source>
        <tissue evidence="6">Muscle</tissue>
    </source>
</reference>
<dbReference type="SMART" id="SM00181">
    <property type="entry name" value="EGF"/>
    <property type="match status" value="2"/>
</dbReference>
<proteinExistence type="inferred from homology"/>
<sequence length="276" mass="30797">SFRIQVTKFVQLHTKITIHRLCHGLEVTVRGKHEGGDALWEESRLGNYADSELRFVEIQEKLCLDVTKGQAQCHSLAEEHEDLLEEWWFHQKKENTDLYNFLCIDSLKVCCPDNHYGPKCKPCSIGSEKPCSGHGLCKGAGTRKGSGKCKCDEGYVGSICDKCKLGYFSETTYNGDTVCQKCDKSCKGHCREGGPKGCEVCADGYHYMVDKGCVDKTEMNPVEQGTGVSDGVKREDSKIDQHEGDGDKEHRTDDLENQYSKTPSSDKLPVSVHAEF</sequence>
<keyword evidence="2" id="KW-1015">Disulfide bond</keyword>
<dbReference type="Proteomes" id="UP000694941">
    <property type="component" value="Unplaced"/>
</dbReference>
<feature type="compositionally biased region" description="Basic and acidic residues" evidence="3">
    <location>
        <begin position="231"/>
        <end position="254"/>
    </location>
</feature>
<organism evidence="5 6">
    <name type="scientific">Limulus polyphemus</name>
    <name type="common">Atlantic horseshoe crab</name>
    <dbReference type="NCBI Taxonomy" id="6850"/>
    <lineage>
        <taxon>Eukaryota</taxon>
        <taxon>Metazoa</taxon>
        <taxon>Ecdysozoa</taxon>
        <taxon>Arthropoda</taxon>
        <taxon>Chelicerata</taxon>
        <taxon>Merostomata</taxon>
        <taxon>Xiphosura</taxon>
        <taxon>Limulidae</taxon>
        <taxon>Limulus</taxon>
    </lineage>
</organism>
<dbReference type="SUPFAM" id="SSF57184">
    <property type="entry name" value="Growth factor receptor domain"/>
    <property type="match status" value="1"/>
</dbReference>
<name>A0ABM1SBI9_LIMPO</name>
<dbReference type="PROSITE" id="PS50026">
    <property type="entry name" value="EGF_3"/>
    <property type="match status" value="1"/>
</dbReference>
<dbReference type="RefSeq" id="XP_022240994.1">
    <property type="nucleotide sequence ID" value="XM_022385286.1"/>
</dbReference>
<evidence type="ECO:0000256" key="3">
    <source>
        <dbReference type="SAM" id="MobiDB-lite"/>
    </source>
</evidence>
<gene>
    <name evidence="6" type="primary">LOC106458911</name>
</gene>
<feature type="non-terminal residue" evidence="6">
    <location>
        <position position="1"/>
    </location>
</feature>
<comment type="similarity">
    <text evidence="1">Belongs to the CRELD family.</text>
</comment>
<keyword evidence="2" id="KW-0245">EGF-like domain</keyword>
<evidence type="ECO:0000313" key="6">
    <source>
        <dbReference type="RefSeq" id="XP_022240994.1"/>
    </source>
</evidence>
<evidence type="ECO:0000259" key="4">
    <source>
        <dbReference type="PROSITE" id="PS50026"/>
    </source>
</evidence>
<accession>A0ABM1SBI9</accession>
<protein>
    <submittedName>
        <fullName evidence="6">Cysteine-rich with EGF-like domain protein 1</fullName>
    </submittedName>
</protein>
<dbReference type="Pfam" id="PF11938">
    <property type="entry name" value="DUF3456"/>
    <property type="match status" value="1"/>
</dbReference>
<feature type="domain" description="EGF-like" evidence="4">
    <location>
        <begin position="121"/>
        <end position="161"/>
    </location>
</feature>
<dbReference type="InterPro" id="IPR021852">
    <property type="entry name" value="DUF3456"/>
</dbReference>
<evidence type="ECO:0000313" key="5">
    <source>
        <dbReference type="Proteomes" id="UP000694941"/>
    </source>
</evidence>
<dbReference type="PROSITE" id="PS01248">
    <property type="entry name" value="EGF_LAM_1"/>
    <property type="match status" value="1"/>
</dbReference>
<feature type="disulfide bond" evidence="2">
    <location>
        <begin position="151"/>
        <end position="160"/>
    </location>
</feature>
<evidence type="ECO:0000256" key="2">
    <source>
        <dbReference type="PROSITE-ProRule" id="PRU00076"/>
    </source>
</evidence>
<dbReference type="PROSITE" id="PS00022">
    <property type="entry name" value="EGF_1"/>
    <property type="match status" value="1"/>
</dbReference>